<dbReference type="Proteomes" id="UP001059295">
    <property type="component" value="Chromosome"/>
</dbReference>
<keyword evidence="1" id="KW-0732">Signal</keyword>
<reference evidence="2" key="1">
    <citation type="journal article" date="2022" name="Cell">
        <title>Design, construction, and in vivo augmentation of a complex gut microbiome.</title>
        <authorList>
            <person name="Cheng A.G."/>
            <person name="Ho P.Y."/>
            <person name="Aranda-Diaz A."/>
            <person name="Jain S."/>
            <person name="Yu F.B."/>
            <person name="Meng X."/>
            <person name="Wang M."/>
            <person name="Iakiviak M."/>
            <person name="Nagashima K."/>
            <person name="Zhao A."/>
            <person name="Murugkar P."/>
            <person name="Patil A."/>
            <person name="Atabakhsh K."/>
            <person name="Weakley A."/>
            <person name="Yan J."/>
            <person name="Brumbaugh A.R."/>
            <person name="Higginbottom S."/>
            <person name="Dimas A."/>
            <person name="Shiver A.L."/>
            <person name="Deutschbauer A."/>
            <person name="Neff N."/>
            <person name="Sonnenburg J.L."/>
            <person name="Huang K.C."/>
            <person name="Fischbach M.A."/>
        </authorList>
    </citation>
    <scope>NUCLEOTIDE SEQUENCE</scope>
    <source>
        <strain evidence="2">AP11</strain>
    </source>
</reference>
<feature type="chain" id="PRO_5046840364" evidence="1">
    <location>
        <begin position="21"/>
        <end position="248"/>
    </location>
</feature>
<name>A0ABY5V1M4_9BACT</name>
<sequence>MKQLSIIILAVIAFSTNCMAQDRNNAAPAQLATKSKEIKSALYWQQDRKTGKWESRKNTTLVYLGEGVAVDNFNSLFIGEYAGRRYLFCDFKEYSWRYPVLQTEWIVSRMIMAALLSEADYSSMSNIEPGQVITITPRFYHKMFKGHAEYSFPFFLSLGETLCSSSETMYKSYARTNGEDYAERYWKSEYPLLYFIVLKRVVGSDGRDVVRFLLYPHAMSELIESCYFEVAFDVYKNLFTADKKTSYK</sequence>
<dbReference type="RefSeq" id="WP_019246380.1">
    <property type="nucleotide sequence ID" value="NZ_CAPH01000015.1"/>
</dbReference>
<organism evidence="2 3">
    <name type="scientific">Alistipes ihumii AP11</name>
    <dbReference type="NCBI Taxonomy" id="1211813"/>
    <lineage>
        <taxon>Bacteria</taxon>
        <taxon>Pseudomonadati</taxon>
        <taxon>Bacteroidota</taxon>
        <taxon>Bacteroidia</taxon>
        <taxon>Bacteroidales</taxon>
        <taxon>Rikenellaceae</taxon>
        <taxon>Alistipes</taxon>
    </lineage>
</organism>
<evidence type="ECO:0000313" key="3">
    <source>
        <dbReference type="Proteomes" id="UP001059295"/>
    </source>
</evidence>
<feature type="signal peptide" evidence="1">
    <location>
        <begin position="1"/>
        <end position="20"/>
    </location>
</feature>
<dbReference type="GeneID" id="82890951"/>
<proteinExistence type="predicted"/>
<protein>
    <submittedName>
        <fullName evidence="2">Uncharacterized protein</fullName>
    </submittedName>
</protein>
<gene>
    <name evidence="2" type="ORF">NQ491_04415</name>
</gene>
<evidence type="ECO:0000313" key="2">
    <source>
        <dbReference type="EMBL" id="UWN58027.1"/>
    </source>
</evidence>
<dbReference type="EMBL" id="CP102294">
    <property type="protein sequence ID" value="UWN58027.1"/>
    <property type="molecule type" value="Genomic_DNA"/>
</dbReference>
<keyword evidence="3" id="KW-1185">Reference proteome</keyword>
<evidence type="ECO:0000256" key="1">
    <source>
        <dbReference type="SAM" id="SignalP"/>
    </source>
</evidence>
<accession>A0ABY5V1M4</accession>